<sequence>MDMNHGIGQPLGQEGRQPWLLETSGLTKKLGGKAVVRDVELRIGEGDIYGFLGPNGAGKTTTIRMLLGLAKPTRGRVTVFGKDLAKNRLDILRQVGSLVEYPSYYGHLTGRENLEVVRRLLDAPQERIAEALGIVRLEKDANRLVKGYSLGMKQRLGIAAALLGHPRLLVLDEPTNGLDPAGIQEIRELIKSLPQQRGVTILLSSHLLSEVEQMATRVGIITSGSLVYQDRIEQLKRRTAGRIRLAVSEPEAAWKRLLEQGWEARRDERGLTVPGGDDRDIAAIVAELVRERHAVYRVEEERSSLESVFLEMTGTGGSL</sequence>
<dbReference type="PROSITE" id="PS50893">
    <property type="entry name" value="ABC_TRANSPORTER_2"/>
    <property type="match status" value="1"/>
</dbReference>
<dbReference type="EMBL" id="NFEZ01000004">
    <property type="protein sequence ID" value="PLT43927.1"/>
    <property type="molecule type" value="Genomic_DNA"/>
</dbReference>
<organism evidence="6 7">
    <name type="scientific">Paenibacillus pasadenensis</name>
    <dbReference type="NCBI Taxonomy" id="217090"/>
    <lineage>
        <taxon>Bacteria</taxon>
        <taxon>Bacillati</taxon>
        <taxon>Bacillota</taxon>
        <taxon>Bacilli</taxon>
        <taxon>Bacillales</taxon>
        <taxon>Paenibacillaceae</taxon>
        <taxon>Paenibacillus</taxon>
    </lineage>
</organism>
<dbReference type="PANTHER" id="PTHR43335:SF4">
    <property type="entry name" value="ABC TRANSPORTER, ATP-BINDING PROTEIN"/>
    <property type="match status" value="1"/>
</dbReference>
<dbReference type="SMART" id="SM00382">
    <property type="entry name" value="AAA"/>
    <property type="match status" value="1"/>
</dbReference>
<dbReference type="GO" id="GO:0016887">
    <property type="term" value="F:ATP hydrolysis activity"/>
    <property type="evidence" value="ECO:0007669"/>
    <property type="project" value="InterPro"/>
</dbReference>
<proteinExistence type="inferred from homology"/>
<evidence type="ECO:0000256" key="4">
    <source>
        <dbReference type="ARBA" id="ARBA00022840"/>
    </source>
</evidence>
<dbReference type="CDD" id="cd03268">
    <property type="entry name" value="ABC_BcrA_bacitracin_resist"/>
    <property type="match status" value="1"/>
</dbReference>
<dbReference type="PANTHER" id="PTHR43335">
    <property type="entry name" value="ABC TRANSPORTER, ATP-BINDING PROTEIN"/>
    <property type="match status" value="1"/>
</dbReference>
<keyword evidence="4 6" id="KW-0067">ATP-binding</keyword>
<dbReference type="AlphaFoldDB" id="A0A2N5N0R2"/>
<protein>
    <submittedName>
        <fullName evidence="6">ABC transporter, ATP-binding protein</fullName>
    </submittedName>
</protein>
<accession>A0A2N5N0R2</accession>
<evidence type="ECO:0000256" key="3">
    <source>
        <dbReference type="ARBA" id="ARBA00022741"/>
    </source>
</evidence>
<keyword evidence="3" id="KW-0547">Nucleotide-binding</keyword>
<name>A0A2N5N0R2_9BACL</name>
<evidence type="ECO:0000259" key="5">
    <source>
        <dbReference type="PROSITE" id="PS50893"/>
    </source>
</evidence>
<reference evidence="6 7" key="1">
    <citation type="submission" date="2017-05" db="EMBL/GenBank/DDBJ databases">
        <title>Functional genome analysis of Paenibacillus pasadenensis strain R16: insights on endophytic life style and antifungal activity.</title>
        <authorList>
            <person name="Passera A."/>
            <person name="Marcolungo L."/>
            <person name="Casati P."/>
            <person name="Brasca M."/>
            <person name="Quaglino F."/>
            <person name="Delledonne M."/>
        </authorList>
    </citation>
    <scope>NUCLEOTIDE SEQUENCE [LARGE SCALE GENOMIC DNA]</scope>
    <source>
        <strain evidence="6 7">R16</strain>
    </source>
</reference>
<comment type="caution">
    <text evidence="6">The sequence shown here is derived from an EMBL/GenBank/DDBJ whole genome shotgun (WGS) entry which is preliminary data.</text>
</comment>
<gene>
    <name evidence="6" type="ORF">B8V81_2358</name>
</gene>
<evidence type="ECO:0000256" key="2">
    <source>
        <dbReference type="ARBA" id="ARBA00022448"/>
    </source>
</evidence>
<dbReference type="PROSITE" id="PS00211">
    <property type="entry name" value="ABC_TRANSPORTER_1"/>
    <property type="match status" value="1"/>
</dbReference>
<evidence type="ECO:0000313" key="7">
    <source>
        <dbReference type="Proteomes" id="UP000234789"/>
    </source>
</evidence>
<dbReference type="Gene3D" id="3.40.50.300">
    <property type="entry name" value="P-loop containing nucleotide triphosphate hydrolases"/>
    <property type="match status" value="1"/>
</dbReference>
<evidence type="ECO:0000256" key="1">
    <source>
        <dbReference type="ARBA" id="ARBA00005417"/>
    </source>
</evidence>
<dbReference type="Pfam" id="PF00005">
    <property type="entry name" value="ABC_tran"/>
    <property type="match status" value="1"/>
</dbReference>
<dbReference type="Proteomes" id="UP000234789">
    <property type="component" value="Unassembled WGS sequence"/>
</dbReference>
<dbReference type="InterPro" id="IPR017871">
    <property type="entry name" value="ABC_transporter-like_CS"/>
</dbReference>
<keyword evidence="7" id="KW-1185">Reference proteome</keyword>
<dbReference type="InterPro" id="IPR027417">
    <property type="entry name" value="P-loop_NTPase"/>
</dbReference>
<dbReference type="SUPFAM" id="SSF52540">
    <property type="entry name" value="P-loop containing nucleoside triphosphate hydrolases"/>
    <property type="match status" value="1"/>
</dbReference>
<keyword evidence="2" id="KW-0813">Transport</keyword>
<dbReference type="RefSeq" id="WP_240479037.1">
    <property type="nucleotide sequence ID" value="NZ_BIMM01000041.1"/>
</dbReference>
<dbReference type="InterPro" id="IPR003439">
    <property type="entry name" value="ABC_transporter-like_ATP-bd"/>
</dbReference>
<dbReference type="GO" id="GO:0005524">
    <property type="term" value="F:ATP binding"/>
    <property type="evidence" value="ECO:0007669"/>
    <property type="project" value="UniProtKB-KW"/>
</dbReference>
<feature type="domain" description="ABC transporter" evidence="5">
    <location>
        <begin position="21"/>
        <end position="248"/>
    </location>
</feature>
<comment type="similarity">
    <text evidence="1">Belongs to the ABC transporter superfamily.</text>
</comment>
<evidence type="ECO:0000313" key="6">
    <source>
        <dbReference type="EMBL" id="PLT43927.1"/>
    </source>
</evidence>
<dbReference type="InterPro" id="IPR003593">
    <property type="entry name" value="AAA+_ATPase"/>
</dbReference>